<sequence>MATLATSTDTEPQARALRDLRWTTFVDFCSESLHAATSENPSSNDSEERRNRIQYMLSYLRRYIETEGYKYCDESGFLRNMECLCREILLAAQVFPESIEVPDELAAMLWKAIKAKLTKVEDYDQDFVTRYNEGTVWDDLSAIEALATTSAQPQASGSKGKGAQVNSTGNSRSSTLHEEADVQSESHGEPSNSLVTSSEQLDQGAEGQFGVVASAPSCRSWKEGTIFRIGMAGPTLGIAVEGVYYDTGLHLARKEYKVDGFIY</sequence>
<feature type="compositionally biased region" description="Basic and acidic residues" evidence="1">
    <location>
        <begin position="175"/>
        <end position="188"/>
    </location>
</feature>
<gene>
    <name evidence="2" type="ORF">A0H81_11409</name>
</gene>
<protein>
    <submittedName>
        <fullName evidence="2">Uncharacterized protein</fullName>
    </submittedName>
</protein>
<organism evidence="2 3">
    <name type="scientific">Grifola frondosa</name>
    <name type="common">Maitake</name>
    <name type="synonym">Polyporus frondosus</name>
    <dbReference type="NCBI Taxonomy" id="5627"/>
    <lineage>
        <taxon>Eukaryota</taxon>
        <taxon>Fungi</taxon>
        <taxon>Dikarya</taxon>
        <taxon>Basidiomycota</taxon>
        <taxon>Agaricomycotina</taxon>
        <taxon>Agaricomycetes</taxon>
        <taxon>Polyporales</taxon>
        <taxon>Grifolaceae</taxon>
        <taxon>Grifola</taxon>
    </lineage>
</organism>
<feature type="compositionally biased region" description="Polar residues" evidence="1">
    <location>
        <begin position="164"/>
        <end position="174"/>
    </location>
</feature>
<dbReference type="AlphaFoldDB" id="A0A1C7LW18"/>
<dbReference type="Proteomes" id="UP000092993">
    <property type="component" value="Unassembled WGS sequence"/>
</dbReference>
<comment type="caution">
    <text evidence="2">The sequence shown here is derived from an EMBL/GenBank/DDBJ whole genome shotgun (WGS) entry which is preliminary data.</text>
</comment>
<keyword evidence="3" id="KW-1185">Reference proteome</keyword>
<feature type="region of interest" description="Disordered" evidence="1">
    <location>
        <begin position="151"/>
        <end position="200"/>
    </location>
</feature>
<name>A0A1C7LW18_GRIFR</name>
<evidence type="ECO:0000256" key="1">
    <source>
        <dbReference type="SAM" id="MobiDB-lite"/>
    </source>
</evidence>
<proteinExistence type="predicted"/>
<evidence type="ECO:0000313" key="2">
    <source>
        <dbReference type="EMBL" id="OBZ68718.1"/>
    </source>
</evidence>
<accession>A0A1C7LW18</accession>
<reference evidence="2 3" key="1">
    <citation type="submission" date="2016-03" db="EMBL/GenBank/DDBJ databases">
        <title>Whole genome sequencing of Grifola frondosa 9006-11.</title>
        <authorList>
            <person name="Min B."/>
            <person name="Park H."/>
            <person name="Kim J.-G."/>
            <person name="Cho H."/>
            <person name="Oh Y.-L."/>
            <person name="Kong W.-S."/>
            <person name="Choi I.-G."/>
        </authorList>
    </citation>
    <scope>NUCLEOTIDE SEQUENCE [LARGE SCALE GENOMIC DNA]</scope>
    <source>
        <strain evidence="2 3">9006-11</strain>
    </source>
</reference>
<dbReference type="EMBL" id="LUGG01000019">
    <property type="protein sequence ID" value="OBZ68718.1"/>
    <property type="molecule type" value="Genomic_DNA"/>
</dbReference>
<feature type="compositionally biased region" description="Polar residues" evidence="1">
    <location>
        <begin position="189"/>
        <end position="200"/>
    </location>
</feature>
<evidence type="ECO:0000313" key="3">
    <source>
        <dbReference type="Proteomes" id="UP000092993"/>
    </source>
</evidence>